<feature type="compositionally biased region" description="Acidic residues" evidence="1">
    <location>
        <begin position="866"/>
        <end position="890"/>
    </location>
</feature>
<dbReference type="EMBL" id="KE145357">
    <property type="protein sequence ID" value="EPE33768.1"/>
    <property type="molecule type" value="Genomic_DNA"/>
</dbReference>
<dbReference type="GeneID" id="19465834"/>
<name>S3E5X7_GLAL2</name>
<feature type="compositionally biased region" description="Polar residues" evidence="1">
    <location>
        <begin position="714"/>
        <end position="726"/>
    </location>
</feature>
<evidence type="ECO:0000313" key="2">
    <source>
        <dbReference type="EMBL" id="EPE33768.1"/>
    </source>
</evidence>
<dbReference type="eggNOG" id="ENOG502SPGI">
    <property type="taxonomic scope" value="Eukaryota"/>
</dbReference>
<sequence length="890" mass="100457">MASRHHHRDQYSYNGESSSSGASRDTAANHLAFVEDTSEDSGHNRNEASNFTAFDHNGSIENFDHRQHTSQNGPAPNQRLIFSNFSNRSVSGASRTSFRSTDLGDAMEGLELPSSEHHGDEEKTEEEMRIEYEAELVAREQARENITEDTLESFGIGTSNTFNGYGIDFDACDPLSSGSEDEYSDSGMSDRSDFWTCRPLAPQLVNPRTRSRKFDLFDSLGNYAEISLAIAKHLSIQGFLHLYAMSRDFHDAVDQHLTSCVLDNANNMAPESARIFRFTMYDKLLLPDPAGRRHPTRPKEIRRVPGFKYLQMIHHREKTVRDILACLAREGHRTPQGMSLSLKKMWLLMDLSTTRQRVMFMHSRKFFTDRDLYNIQLFIVKLDMRFNDPIEGPAEDDIRKLMLGQRGLTPLRNLLRRKDFKTYEEIIRCQVRYQWNLRPQDRGWPIFGIKPSEVGIGHLEGWGQGIIHLLRPDELVVREAVKRGLDLKNHIMLMMLWGHVDLKTGENISASEEEKYMSDEEPISMKYRWKDDEDYDSAWEEDQFDINTTPTKTKEKTIQELIAESSPRNIEEEVERILRNRKMQNMGMNAVTNNKNTPPIENTRFKEPAISTKRSFMEANDEGANEVDSDADYADPDNAIHNMADDEFDIPDSPIKKNNKGKGPASDDDYADPDNDIHDMTDGEFDIPDSPVKKKIKGKERDMSSAPFQGFGGSINQTFSSSNTASIPAPNFGMMSDAARRGPNLEFRTLQPAPQPTPDMFSGLGRMAEALTNTIYTETPPSITTSSDSSAFTAGPSNPPPTPRPPQSSFGGFGAQRRNIATSSNPSRSIAGPSNHPLAPRIPQSLFEGLGSGPQRQREMVNSSNAEEDEDMEDGIEDEDMRDGEDGMED</sequence>
<dbReference type="HOGENOM" id="CLU_324404_0_0_1"/>
<dbReference type="KEGG" id="glz:GLAREA_06781"/>
<feature type="compositionally biased region" description="Basic and acidic residues" evidence="1">
    <location>
        <begin position="114"/>
        <end position="127"/>
    </location>
</feature>
<protein>
    <submittedName>
        <fullName evidence="2">Uncharacterized protein</fullName>
    </submittedName>
</protein>
<feature type="compositionally biased region" description="Polar residues" evidence="1">
    <location>
        <begin position="819"/>
        <end position="828"/>
    </location>
</feature>
<dbReference type="AlphaFoldDB" id="S3E5X7"/>
<feature type="compositionally biased region" description="Low complexity" evidence="1">
    <location>
        <begin position="11"/>
        <end position="23"/>
    </location>
</feature>
<dbReference type="OrthoDB" id="4966at2759"/>
<reference evidence="2 3" key="1">
    <citation type="journal article" date="2013" name="BMC Genomics">
        <title>Genomics-driven discovery of the pneumocandin biosynthetic gene cluster in the fungus Glarea lozoyensis.</title>
        <authorList>
            <person name="Chen L."/>
            <person name="Yue Q."/>
            <person name="Zhang X."/>
            <person name="Xiang M."/>
            <person name="Wang C."/>
            <person name="Li S."/>
            <person name="Che Y."/>
            <person name="Ortiz-Lopez F.J."/>
            <person name="Bills G.F."/>
            <person name="Liu X."/>
            <person name="An Z."/>
        </authorList>
    </citation>
    <scope>NUCLEOTIDE SEQUENCE [LARGE SCALE GENOMIC DNA]</scope>
    <source>
        <strain evidence="3">ATCC 20868 / MF5171</strain>
    </source>
</reference>
<dbReference type="RefSeq" id="XP_008078920.1">
    <property type="nucleotide sequence ID" value="XM_008080729.1"/>
</dbReference>
<feature type="region of interest" description="Disordered" evidence="1">
    <location>
        <begin position="643"/>
        <end position="739"/>
    </location>
</feature>
<feature type="region of interest" description="Disordered" evidence="1">
    <location>
        <begin position="772"/>
        <end position="890"/>
    </location>
</feature>
<feature type="region of interest" description="Disordered" evidence="1">
    <location>
        <begin position="1"/>
        <end position="127"/>
    </location>
</feature>
<evidence type="ECO:0000313" key="3">
    <source>
        <dbReference type="Proteomes" id="UP000016922"/>
    </source>
</evidence>
<feature type="compositionally biased region" description="Polar residues" evidence="1">
    <location>
        <begin position="69"/>
        <end position="100"/>
    </location>
</feature>
<dbReference type="Proteomes" id="UP000016922">
    <property type="component" value="Unassembled WGS sequence"/>
</dbReference>
<proteinExistence type="predicted"/>
<organism evidence="2 3">
    <name type="scientific">Glarea lozoyensis (strain ATCC 20868 / MF5171)</name>
    <dbReference type="NCBI Taxonomy" id="1116229"/>
    <lineage>
        <taxon>Eukaryota</taxon>
        <taxon>Fungi</taxon>
        <taxon>Dikarya</taxon>
        <taxon>Ascomycota</taxon>
        <taxon>Pezizomycotina</taxon>
        <taxon>Leotiomycetes</taxon>
        <taxon>Helotiales</taxon>
        <taxon>Helotiaceae</taxon>
        <taxon>Glarea</taxon>
    </lineage>
</organism>
<accession>S3E5X7</accession>
<feature type="compositionally biased region" description="Low complexity" evidence="1">
    <location>
        <begin position="774"/>
        <end position="790"/>
    </location>
</feature>
<keyword evidence="3" id="KW-1185">Reference proteome</keyword>
<gene>
    <name evidence="2" type="ORF">GLAREA_06781</name>
</gene>
<feature type="compositionally biased region" description="Pro residues" evidence="1">
    <location>
        <begin position="797"/>
        <end position="806"/>
    </location>
</feature>
<evidence type="ECO:0000256" key="1">
    <source>
        <dbReference type="SAM" id="MobiDB-lite"/>
    </source>
</evidence>